<keyword evidence="2" id="KW-0456">Lyase</keyword>
<evidence type="ECO:0000313" key="2">
    <source>
        <dbReference type="EMBL" id="MPL97305.1"/>
    </source>
</evidence>
<accession>A0A644W0N7</accession>
<dbReference type="EC" id="4.2.1.103" evidence="2"/>
<feature type="domain" description="DJ-1/PfpI" evidence="1">
    <location>
        <begin position="3"/>
        <end position="163"/>
    </location>
</feature>
<dbReference type="InterPro" id="IPR029062">
    <property type="entry name" value="Class_I_gatase-like"/>
</dbReference>
<dbReference type="Pfam" id="PF01965">
    <property type="entry name" value="DJ-1_PfpI"/>
    <property type="match status" value="1"/>
</dbReference>
<protein>
    <submittedName>
        <fullName evidence="2">Isonitrile hydratase</fullName>
        <ecNumber evidence="2">4.2.1.103</ecNumber>
    </submittedName>
</protein>
<dbReference type="InterPro" id="IPR052158">
    <property type="entry name" value="INH-QAR"/>
</dbReference>
<dbReference type="CDD" id="cd03139">
    <property type="entry name" value="GATase1_PfpI_2"/>
    <property type="match status" value="1"/>
</dbReference>
<gene>
    <name evidence="2" type="primary">inhA_4</name>
    <name evidence="2" type="ORF">SDC9_43494</name>
</gene>
<dbReference type="PANTHER" id="PTHR43130">
    <property type="entry name" value="ARAC-FAMILY TRANSCRIPTIONAL REGULATOR"/>
    <property type="match status" value="1"/>
</dbReference>
<dbReference type="EMBL" id="VSSQ01000549">
    <property type="protein sequence ID" value="MPL97305.1"/>
    <property type="molecule type" value="Genomic_DNA"/>
</dbReference>
<dbReference type="InterPro" id="IPR002818">
    <property type="entry name" value="DJ-1/PfpI"/>
</dbReference>
<comment type="caution">
    <text evidence="2">The sequence shown here is derived from an EMBL/GenBank/DDBJ whole genome shotgun (WGS) entry which is preliminary data.</text>
</comment>
<reference evidence="2" key="1">
    <citation type="submission" date="2019-08" db="EMBL/GenBank/DDBJ databases">
        <authorList>
            <person name="Kucharzyk K."/>
            <person name="Murdoch R.W."/>
            <person name="Higgins S."/>
            <person name="Loffler F."/>
        </authorList>
    </citation>
    <scope>NUCLEOTIDE SEQUENCE</scope>
</reference>
<dbReference type="AlphaFoldDB" id="A0A644W0N7"/>
<dbReference type="Gene3D" id="3.40.50.880">
    <property type="match status" value="1"/>
</dbReference>
<sequence>MNINIMLFDDFETLDAFGPVEILSRTTTHIINYYSLDGGIVTSAQGMKIETEPICTANKNGVLVLPGGRGTRVLVNDKKFLSCLKNIGENATFCLSICTGSALLAKAGLLDGKAATSNKKAFVWAMSTSNKVNWIQKARWVVDGKFYTSSGVSAGMDMALGFISDQYGLASAKQIALDIEYLWNDDKDEDIFSTVVS</sequence>
<name>A0A644W0N7_9ZZZZ</name>
<evidence type="ECO:0000259" key="1">
    <source>
        <dbReference type="Pfam" id="PF01965"/>
    </source>
</evidence>
<organism evidence="2">
    <name type="scientific">bioreactor metagenome</name>
    <dbReference type="NCBI Taxonomy" id="1076179"/>
    <lineage>
        <taxon>unclassified sequences</taxon>
        <taxon>metagenomes</taxon>
        <taxon>ecological metagenomes</taxon>
    </lineage>
</organism>
<dbReference type="GO" id="GO:0050549">
    <property type="term" value="F:cyclohexyl-isocyanide hydratase activity"/>
    <property type="evidence" value="ECO:0007669"/>
    <property type="project" value="UniProtKB-EC"/>
</dbReference>
<proteinExistence type="predicted"/>
<dbReference type="SUPFAM" id="SSF52317">
    <property type="entry name" value="Class I glutamine amidotransferase-like"/>
    <property type="match status" value="1"/>
</dbReference>
<dbReference type="PANTHER" id="PTHR43130:SF15">
    <property type="entry name" value="THIJ_PFPI FAMILY PROTEIN (AFU_ORTHOLOGUE AFUA_5G14240)"/>
    <property type="match status" value="1"/>
</dbReference>